<dbReference type="Pfam" id="PF07729">
    <property type="entry name" value="FCD"/>
    <property type="match status" value="1"/>
</dbReference>
<dbReference type="InterPro" id="IPR000524">
    <property type="entry name" value="Tscrpt_reg_HTH_GntR"/>
</dbReference>
<accession>A0ABY2Q1S4</accession>
<sequence length="297" mass="33193">MARSSTGSAAATNSAPNPIEACRRRGLIGGGTTFSIPGCLRRWCCVKSLPLVLLLDQWEVDLARTSAVQSVVSTLRSEIPENYKPGDLLQNERDIAERLDVSRNTVREALIHLEAFGIIEKTQRGPRVCAPNIGAVFHVMDQYFDRSPKTCQDLLDFRRIIDLGLLPQALENATEDDLALLEKHVSRMERALTAREAAEADYAFHNEIVRVADNRVAMTLYTVLTHTLIFYMEIGKNSRENSERTIEDHRAIVAALRSRNLPDALRALSNHYEYSEQAVRAVLTRSATAAETRDMAS</sequence>
<dbReference type="SUPFAM" id="SSF48008">
    <property type="entry name" value="GntR ligand-binding domain-like"/>
    <property type="match status" value="1"/>
</dbReference>
<evidence type="ECO:0000313" key="6">
    <source>
        <dbReference type="Proteomes" id="UP000306441"/>
    </source>
</evidence>
<feature type="domain" description="HTH gntR-type" evidence="4">
    <location>
        <begin position="65"/>
        <end position="131"/>
    </location>
</feature>
<dbReference type="Gene3D" id="1.20.120.530">
    <property type="entry name" value="GntR ligand-binding domain-like"/>
    <property type="match status" value="1"/>
</dbReference>
<dbReference type="SMART" id="SM00895">
    <property type="entry name" value="FCD"/>
    <property type="match status" value="1"/>
</dbReference>
<dbReference type="InterPro" id="IPR036390">
    <property type="entry name" value="WH_DNA-bd_sf"/>
</dbReference>
<reference evidence="5 6" key="1">
    <citation type="submission" date="2019-04" db="EMBL/GenBank/DDBJ databases">
        <title>Mesorhizobium composti sp. nov., isolated from compost.</title>
        <authorList>
            <person name="Lin S.-Y."/>
            <person name="Hameed A."/>
            <person name="Hsieh Y.-T."/>
            <person name="Young C.-C."/>
        </authorList>
    </citation>
    <scope>NUCLEOTIDE SEQUENCE [LARGE SCALE GENOMIC DNA]</scope>
    <source>
        <strain evidence="5 6">CC-YTH430</strain>
    </source>
</reference>
<comment type="caution">
    <text evidence="5">The sequence shown here is derived from an EMBL/GenBank/DDBJ whole genome shotgun (WGS) entry which is preliminary data.</text>
</comment>
<evidence type="ECO:0000256" key="3">
    <source>
        <dbReference type="ARBA" id="ARBA00023163"/>
    </source>
</evidence>
<dbReference type="InterPro" id="IPR036388">
    <property type="entry name" value="WH-like_DNA-bd_sf"/>
</dbReference>
<name>A0ABY2Q1S4_9HYPH</name>
<dbReference type="Gene3D" id="1.10.10.10">
    <property type="entry name" value="Winged helix-like DNA-binding domain superfamily/Winged helix DNA-binding domain"/>
    <property type="match status" value="1"/>
</dbReference>
<dbReference type="InterPro" id="IPR011711">
    <property type="entry name" value="GntR_C"/>
</dbReference>
<keyword evidence="2" id="KW-0238">DNA-binding</keyword>
<keyword evidence="6" id="KW-1185">Reference proteome</keyword>
<dbReference type="Pfam" id="PF00392">
    <property type="entry name" value="GntR"/>
    <property type="match status" value="1"/>
</dbReference>
<dbReference type="PROSITE" id="PS50949">
    <property type="entry name" value="HTH_GNTR"/>
    <property type="match status" value="1"/>
</dbReference>
<evidence type="ECO:0000256" key="2">
    <source>
        <dbReference type="ARBA" id="ARBA00023125"/>
    </source>
</evidence>
<proteinExistence type="predicted"/>
<evidence type="ECO:0000256" key="1">
    <source>
        <dbReference type="ARBA" id="ARBA00023015"/>
    </source>
</evidence>
<organism evidence="5 6">
    <name type="scientific">Ollibium composti</name>
    <dbReference type="NCBI Taxonomy" id="2675109"/>
    <lineage>
        <taxon>Bacteria</taxon>
        <taxon>Pseudomonadati</taxon>
        <taxon>Pseudomonadota</taxon>
        <taxon>Alphaproteobacteria</taxon>
        <taxon>Hyphomicrobiales</taxon>
        <taxon>Phyllobacteriaceae</taxon>
        <taxon>Ollibium</taxon>
    </lineage>
</organism>
<evidence type="ECO:0000259" key="4">
    <source>
        <dbReference type="PROSITE" id="PS50949"/>
    </source>
</evidence>
<evidence type="ECO:0000313" key="5">
    <source>
        <dbReference type="EMBL" id="THF54840.1"/>
    </source>
</evidence>
<dbReference type="EMBL" id="SSNY01000015">
    <property type="protein sequence ID" value="THF54840.1"/>
    <property type="molecule type" value="Genomic_DNA"/>
</dbReference>
<protein>
    <submittedName>
        <fullName evidence="5">FadR family transcriptional regulator</fullName>
    </submittedName>
</protein>
<dbReference type="SMART" id="SM00345">
    <property type="entry name" value="HTH_GNTR"/>
    <property type="match status" value="1"/>
</dbReference>
<keyword evidence="3" id="KW-0804">Transcription</keyword>
<dbReference type="SUPFAM" id="SSF46785">
    <property type="entry name" value="Winged helix' DNA-binding domain"/>
    <property type="match status" value="1"/>
</dbReference>
<keyword evidence="1" id="KW-0805">Transcription regulation</keyword>
<dbReference type="PRINTS" id="PR00035">
    <property type="entry name" value="HTHGNTR"/>
</dbReference>
<dbReference type="InterPro" id="IPR008920">
    <property type="entry name" value="TF_FadR/GntR_C"/>
</dbReference>
<dbReference type="CDD" id="cd07377">
    <property type="entry name" value="WHTH_GntR"/>
    <property type="match status" value="1"/>
</dbReference>
<dbReference type="Proteomes" id="UP000306441">
    <property type="component" value="Unassembled WGS sequence"/>
</dbReference>
<dbReference type="PANTHER" id="PTHR43537:SF5">
    <property type="entry name" value="UXU OPERON TRANSCRIPTIONAL REGULATOR"/>
    <property type="match status" value="1"/>
</dbReference>
<dbReference type="PANTHER" id="PTHR43537">
    <property type="entry name" value="TRANSCRIPTIONAL REGULATOR, GNTR FAMILY"/>
    <property type="match status" value="1"/>
</dbReference>
<gene>
    <name evidence="5" type="ORF">E6C48_20425</name>
</gene>